<name>A0A0C2T8D0_AMAMK</name>
<accession>A0A0C2T8D0</accession>
<proteinExistence type="predicted"/>
<keyword evidence="2" id="KW-0732">Signal</keyword>
<reference evidence="3 4" key="1">
    <citation type="submission" date="2014-04" db="EMBL/GenBank/DDBJ databases">
        <title>Evolutionary Origins and Diversification of the Mycorrhizal Mutualists.</title>
        <authorList>
            <consortium name="DOE Joint Genome Institute"/>
            <consortium name="Mycorrhizal Genomics Consortium"/>
            <person name="Kohler A."/>
            <person name="Kuo A."/>
            <person name="Nagy L.G."/>
            <person name="Floudas D."/>
            <person name="Copeland A."/>
            <person name="Barry K.W."/>
            <person name="Cichocki N."/>
            <person name="Veneault-Fourrey C."/>
            <person name="LaButti K."/>
            <person name="Lindquist E.A."/>
            <person name="Lipzen A."/>
            <person name="Lundell T."/>
            <person name="Morin E."/>
            <person name="Murat C."/>
            <person name="Riley R."/>
            <person name="Ohm R."/>
            <person name="Sun H."/>
            <person name="Tunlid A."/>
            <person name="Henrissat B."/>
            <person name="Grigoriev I.V."/>
            <person name="Hibbett D.S."/>
            <person name="Martin F."/>
        </authorList>
    </citation>
    <scope>NUCLEOTIDE SEQUENCE [LARGE SCALE GENOMIC DNA]</scope>
    <source>
        <strain evidence="3 4">Koide BX008</strain>
    </source>
</reference>
<dbReference type="Proteomes" id="UP000054549">
    <property type="component" value="Unassembled WGS sequence"/>
</dbReference>
<feature type="region of interest" description="Disordered" evidence="1">
    <location>
        <begin position="99"/>
        <end position="142"/>
    </location>
</feature>
<evidence type="ECO:0000313" key="4">
    <source>
        <dbReference type="Proteomes" id="UP000054549"/>
    </source>
</evidence>
<protein>
    <submittedName>
        <fullName evidence="3">Uncharacterized protein</fullName>
    </submittedName>
</protein>
<keyword evidence="4" id="KW-1185">Reference proteome</keyword>
<dbReference type="InParanoid" id="A0A0C2T8D0"/>
<gene>
    <name evidence="3" type="ORF">M378DRAFT_165156</name>
</gene>
<evidence type="ECO:0000256" key="1">
    <source>
        <dbReference type="SAM" id="MobiDB-lite"/>
    </source>
</evidence>
<evidence type="ECO:0000313" key="3">
    <source>
        <dbReference type="EMBL" id="KIL62884.1"/>
    </source>
</evidence>
<evidence type="ECO:0000256" key="2">
    <source>
        <dbReference type="SAM" id="SignalP"/>
    </source>
</evidence>
<organism evidence="3 4">
    <name type="scientific">Amanita muscaria (strain Koide BX008)</name>
    <dbReference type="NCBI Taxonomy" id="946122"/>
    <lineage>
        <taxon>Eukaryota</taxon>
        <taxon>Fungi</taxon>
        <taxon>Dikarya</taxon>
        <taxon>Basidiomycota</taxon>
        <taxon>Agaricomycotina</taxon>
        <taxon>Agaricomycetes</taxon>
        <taxon>Agaricomycetidae</taxon>
        <taxon>Agaricales</taxon>
        <taxon>Pluteineae</taxon>
        <taxon>Amanitaceae</taxon>
        <taxon>Amanita</taxon>
    </lineage>
</organism>
<dbReference type="HOGENOM" id="CLU_106779_0_0_1"/>
<dbReference type="AlphaFoldDB" id="A0A0C2T8D0"/>
<sequence>MRFAIIGLMSLLLVPPALGSQPPRHGDIVHYQAHNGPQGSKFGIVVGSHDLAGHYKISPIKPVELTPNLHHVVNAPAGHVNTVGIPDQRMASDIQRFHRSHPPEQRYAAGPVEGSADYKFLHPPPGGHYGSMGTTPRGRRRR</sequence>
<dbReference type="EMBL" id="KN818265">
    <property type="protein sequence ID" value="KIL62884.1"/>
    <property type="molecule type" value="Genomic_DNA"/>
</dbReference>
<feature type="signal peptide" evidence="2">
    <location>
        <begin position="1"/>
        <end position="19"/>
    </location>
</feature>
<feature type="chain" id="PRO_5002172118" evidence="2">
    <location>
        <begin position="20"/>
        <end position="142"/>
    </location>
</feature>